<dbReference type="AlphaFoldDB" id="A0AAD5H9B2"/>
<protein>
    <submittedName>
        <fullName evidence="2">Uncharacterized protein</fullName>
    </submittedName>
</protein>
<sequence>MQAVRGVAAAAAVAAAAPPPRRHCAAPLRPQARPAPSSTRLHAIPDPSSSSSSNGADDGEIVASTRQRRGTAAAAPPVPGGSLKQEAVQSNREVSDKLIDVFQQKKPAEWRKLIAYSKQWPLLAQGVLDRIEERAVAAAEAGEEEEQLALRRLGRRLATVHEELGMYQQLIDKFRSAPSSDWEGMVSLNRNTLSGEFFKYLDLRIKWKCNMCLLSGESFKYLDLRIKAAHDAAVEQEALLALAAQLAALVEAYDRVARDEQAMEAAAESFSSLLQVDSLEEADKKIDELAATGKLDPALLLMMAKAYAGSKETDITQEEVKDVMAHLYFKAKESFAQQAPKEVRILKYLLTVDSESDRVQLLEQAFEPGSELEGAEVDYLCTTPPLLLNTIENVLTLYDSSRGRGTMAGDAASLMSPEVIERLRDLQKMIKRKYM</sequence>
<feature type="compositionally biased region" description="Low complexity" evidence="1">
    <location>
        <begin position="25"/>
        <end position="36"/>
    </location>
</feature>
<dbReference type="Proteomes" id="UP001205105">
    <property type="component" value="Unassembled WGS sequence"/>
</dbReference>
<proteinExistence type="predicted"/>
<dbReference type="PANTHER" id="PTHR31755:SF3">
    <property type="entry name" value="EXOCYST COMPLEX COMPONENT SEC6"/>
    <property type="match status" value="1"/>
</dbReference>
<evidence type="ECO:0000256" key="1">
    <source>
        <dbReference type="SAM" id="MobiDB-lite"/>
    </source>
</evidence>
<accession>A0AAD5H9B2</accession>
<gene>
    <name evidence="2" type="ORF">COHA_000050</name>
</gene>
<dbReference type="PANTHER" id="PTHR31755">
    <property type="entry name" value="FOLATE RECEPTOR-LIKE"/>
    <property type="match status" value="1"/>
</dbReference>
<keyword evidence="3" id="KW-1185">Reference proteome</keyword>
<dbReference type="InterPro" id="IPR040320">
    <property type="entry name" value="At4g37920-like"/>
</dbReference>
<feature type="compositionally biased region" description="Low complexity" evidence="1">
    <location>
        <begin position="1"/>
        <end position="16"/>
    </location>
</feature>
<comment type="caution">
    <text evidence="2">The sequence shown here is derived from an EMBL/GenBank/DDBJ whole genome shotgun (WGS) entry which is preliminary data.</text>
</comment>
<organism evidence="2 3">
    <name type="scientific">Chlorella ohadii</name>
    <dbReference type="NCBI Taxonomy" id="2649997"/>
    <lineage>
        <taxon>Eukaryota</taxon>
        <taxon>Viridiplantae</taxon>
        <taxon>Chlorophyta</taxon>
        <taxon>core chlorophytes</taxon>
        <taxon>Trebouxiophyceae</taxon>
        <taxon>Chlorellales</taxon>
        <taxon>Chlorellaceae</taxon>
        <taxon>Chlorella clade</taxon>
        <taxon>Chlorella</taxon>
    </lineage>
</organism>
<reference evidence="2" key="1">
    <citation type="submission" date="2020-11" db="EMBL/GenBank/DDBJ databases">
        <title>Chlorella ohadii genome sequencing and assembly.</title>
        <authorList>
            <person name="Murik O."/>
            <person name="Treves H."/>
            <person name="Kedem I."/>
            <person name="Shotland Y."/>
            <person name="Kaplan A."/>
        </authorList>
    </citation>
    <scope>NUCLEOTIDE SEQUENCE</scope>
    <source>
        <strain evidence="2">1</strain>
    </source>
</reference>
<evidence type="ECO:0000313" key="3">
    <source>
        <dbReference type="Proteomes" id="UP001205105"/>
    </source>
</evidence>
<evidence type="ECO:0000313" key="2">
    <source>
        <dbReference type="EMBL" id="KAI7846438.1"/>
    </source>
</evidence>
<dbReference type="EMBL" id="JADXDR010000002">
    <property type="protein sequence ID" value="KAI7846438.1"/>
    <property type="molecule type" value="Genomic_DNA"/>
</dbReference>
<feature type="region of interest" description="Disordered" evidence="1">
    <location>
        <begin position="1"/>
        <end position="84"/>
    </location>
</feature>
<name>A0AAD5H9B2_9CHLO</name>